<feature type="transmembrane region" description="Helical" evidence="9">
    <location>
        <begin position="130"/>
        <end position="154"/>
    </location>
</feature>
<evidence type="ECO:0000313" key="12">
    <source>
        <dbReference type="Proteomes" id="UP001595973"/>
    </source>
</evidence>
<evidence type="ECO:0000256" key="4">
    <source>
        <dbReference type="ARBA" id="ARBA00022519"/>
    </source>
</evidence>
<evidence type="ECO:0000256" key="3">
    <source>
        <dbReference type="ARBA" id="ARBA00022475"/>
    </source>
</evidence>
<dbReference type="Proteomes" id="UP001595973">
    <property type="component" value="Unassembled WGS sequence"/>
</dbReference>
<comment type="caution">
    <text evidence="9">Lacks conserved residue(s) required for the propagation of feature annotation.</text>
</comment>
<accession>A0ABV9KG18</accession>
<keyword evidence="3" id="KW-1003">Cell membrane</keyword>
<comment type="caution">
    <text evidence="11">The sequence shown here is derived from an EMBL/GenBank/DDBJ whole genome shotgun (WGS) entry which is preliminary data.</text>
</comment>
<keyword evidence="5 9" id="KW-0812">Transmembrane</keyword>
<feature type="transmembrane region" description="Helical" evidence="9">
    <location>
        <begin position="88"/>
        <end position="110"/>
    </location>
</feature>
<keyword evidence="7 9" id="KW-0472">Membrane</keyword>
<dbReference type="InterPro" id="IPR055348">
    <property type="entry name" value="DctQ"/>
</dbReference>
<keyword evidence="6 9" id="KW-1133">Transmembrane helix</keyword>
<name>A0ABV9KG18_9RHOB</name>
<feature type="domain" description="Tripartite ATP-independent periplasmic transporters DctQ component" evidence="10">
    <location>
        <begin position="30"/>
        <end position="158"/>
    </location>
</feature>
<evidence type="ECO:0000259" key="10">
    <source>
        <dbReference type="Pfam" id="PF04290"/>
    </source>
</evidence>
<comment type="function">
    <text evidence="9">Part of the tripartite ATP-independent periplasmic (TRAP) transport system.</text>
</comment>
<evidence type="ECO:0000313" key="11">
    <source>
        <dbReference type="EMBL" id="MFC4668908.1"/>
    </source>
</evidence>
<keyword evidence="2 9" id="KW-0813">Transport</keyword>
<keyword evidence="12" id="KW-1185">Reference proteome</keyword>
<dbReference type="InterPro" id="IPR007387">
    <property type="entry name" value="TRAP_DctQ"/>
</dbReference>
<proteinExistence type="inferred from homology"/>
<keyword evidence="4 9" id="KW-0997">Cell inner membrane</keyword>
<comment type="subcellular location">
    <subcellularLocation>
        <location evidence="1 9">Cell inner membrane</location>
        <topology evidence="1 9">Multi-pass membrane protein</topology>
    </subcellularLocation>
</comment>
<evidence type="ECO:0000256" key="9">
    <source>
        <dbReference type="RuleBase" id="RU369079"/>
    </source>
</evidence>
<evidence type="ECO:0000256" key="7">
    <source>
        <dbReference type="ARBA" id="ARBA00023136"/>
    </source>
</evidence>
<comment type="similarity">
    <text evidence="8 9">Belongs to the TRAP transporter small permease family.</text>
</comment>
<evidence type="ECO:0000256" key="5">
    <source>
        <dbReference type="ARBA" id="ARBA00022692"/>
    </source>
</evidence>
<dbReference type="EMBL" id="JBHSGI010000005">
    <property type="protein sequence ID" value="MFC4668908.1"/>
    <property type="molecule type" value="Genomic_DNA"/>
</dbReference>
<evidence type="ECO:0000256" key="8">
    <source>
        <dbReference type="ARBA" id="ARBA00038436"/>
    </source>
</evidence>
<comment type="subunit">
    <text evidence="9">The complex comprises the extracytoplasmic solute receptor protein and the two transmembrane proteins.</text>
</comment>
<organism evidence="11 12">
    <name type="scientific">Seohaeicola nanhaiensis</name>
    <dbReference type="NCBI Taxonomy" id="1387282"/>
    <lineage>
        <taxon>Bacteria</taxon>
        <taxon>Pseudomonadati</taxon>
        <taxon>Pseudomonadota</taxon>
        <taxon>Alphaproteobacteria</taxon>
        <taxon>Rhodobacterales</taxon>
        <taxon>Roseobacteraceae</taxon>
        <taxon>Seohaeicola</taxon>
    </lineage>
</organism>
<evidence type="ECO:0000256" key="2">
    <source>
        <dbReference type="ARBA" id="ARBA00022448"/>
    </source>
</evidence>
<feature type="transmembrane region" description="Helical" evidence="9">
    <location>
        <begin position="50"/>
        <end position="67"/>
    </location>
</feature>
<dbReference type="Pfam" id="PF04290">
    <property type="entry name" value="DctQ"/>
    <property type="match status" value="1"/>
</dbReference>
<dbReference type="PANTHER" id="PTHR35011">
    <property type="entry name" value="2,3-DIKETO-L-GULONATE TRAP TRANSPORTER SMALL PERMEASE PROTEIN YIAM"/>
    <property type="match status" value="1"/>
</dbReference>
<gene>
    <name evidence="11" type="ORF">ACFO5X_10110</name>
</gene>
<reference evidence="12" key="1">
    <citation type="journal article" date="2019" name="Int. J. Syst. Evol. Microbiol.">
        <title>The Global Catalogue of Microorganisms (GCM) 10K type strain sequencing project: providing services to taxonomists for standard genome sequencing and annotation.</title>
        <authorList>
            <consortium name="The Broad Institute Genomics Platform"/>
            <consortium name="The Broad Institute Genome Sequencing Center for Infectious Disease"/>
            <person name="Wu L."/>
            <person name="Ma J."/>
        </authorList>
    </citation>
    <scope>NUCLEOTIDE SEQUENCE [LARGE SCALE GENOMIC DNA]</scope>
    <source>
        <strain evidence="12">CGMCC 4.7283</strain>
    </source>
</reference>
<protein>
    <recommendedName>
        <fullName evidence="9">TRAP transporter small permease protein</fullName>
    </recommendedName>
</protein>
<evidence type="ECO:0000256" key="1">
    <source>
        <dbReference type="ARBA" id="ARBA00004429"/>
    </source>
</evidence>
<dbReference type="RefSeq" id="WP_380717272.1">
    <property type="nucleotide sequence ID" value="NZ_JBHSGI010000005.1"/>
</dbReference>
<sequence>MNPLLLIERLTRGIGRAAAWLMLAAAVLSAGNALMRKVFAISSNAMLEAQWYLVGTAVMLAAAWVLQENGHVRIELISSRFPRGLRRGIEIFGHLCLLLPFSSLMLWLSWPYFMRSWSQNETSINTGGLLVWPMRGIIVLGFLLLCLQSLVALLRLLRGGDAPSPSDDDARPIE</sequence>
<dbReference type="PANTHER" id="PTHR35011:SF4">
    <property type="entry name" value="SLL1102 PROTEIN"/>
    <property type="match status" value="1"/>
</dbReference>
<evidence type="ECO:0000256" key="6">
    <source>
        <dbReference type="ARBA" id="ARBA00022989"/>
    </source>
</evidence>